<dbReference type="Gene3D" id="3.40.50.300">
    <property type="entry name" value="P-loop containing nucleotide triphosphate hydrolases"/>
    <property type="match status" value="1"/>
</dbReference>
<evidence type="ECO:0000256" key="3">
    <source>
        <dbReference type="ARBA" id="ARBA00022801"/>
    </source>
</evidence>
<dbReference type="CDD" id="cd00167">
    <property type="entry name" value="SANT"/>
    <property type="match status" value="1"/>
</dbReference>
<dbReference type="InterPro" id="IPR027417">
    <property type="entry name" value="P-loop_NTPase"/>
</dbReference>
<evidence type="ECO:0008006" key="11">
    <source>
        <dbReference type="Google" id="ProtNLM"/>
    </source>
</evidence>
<dbReference type="InterPro" id="IPR009057">
    <property type="entry name" value="Homeodomain-like_sf"/>
</dbReference>
<protein>
    <recommendedName>
        <fullName evidence="11">SWI/SNF-related matrix-associated actin-dependent regulator of chromatin subfamily A member 5</fullName>
    </recommendedName>
</protein>
<dbReference type="Pfam" id="PF09111">
    <property type="entry name" value="SLIDE"/>
    <property type="match status" value="1"/>
</dbReference>
<evidence type="ECO:0000313" key="9">
    <source>
        <dbReference type="EMBL" id="KAJ8298475.1"/>
    </source>
</evidence>
<keyword evidence="4" id="KW-0539">Nucleus</keyword>
<dbReference type="PANTHER" id="PTHR45623:SF49">
    <property type="entry name" value="SWI_SNF-RELATED MATRIX-ASSOCIATED ACTIN-DEPENDENT REGULATOR OF CHROMATIN SUBFAMILY A MEMBER 5"/>
    <property type="match status" value="1"/>
</dbReference>
<organism evidence="9 10">
    <name type="scientific">Tegillarca granosa</name>
    <name type="common">Malaysian cockle</name>
    <name type="synonym">Anadara granosa</name>
    <dbReference type="NCBI Taxonomy" id="220873"/>
    <lineage>
        <taxon>Eukaryota</taxon>
        <taxon>Metazoa</taxon>
        <taxon>Spiralia</taxon>
        <taxon>Lophotrochozoa</taxon>
        <taxon>Mollusca</taxon>
        <taxon>Bivalvia</taxon>
        <taxon>Autobranchia</taxon>
        <taxon>Pteriomorphia</taxon>
        <taxon>Arcoida</taxon>
        <taxon>Arcoidea</taxon>
        <taxon>Arcidae</taxon>
        <taxon>Tegillarca</taxon>
    </lineage>
</organism>
<feature type="compositionally biased region" description="Acidic residues" evidence="5">
    <location>
        <begin position="43"/>
        <end position="53"/>
    </location>
</feature>
<name>A0ABQ9DZY4_TEGGR</name>
<feature type="region of interest" description="Disordered" evidence="5">
    <location>
        <begin position="83"/>
        <end position="135"/>
    </location>
</feature>
<evidence type="ECO:0000256" key="2">
    <source>
        <dbReference type="ARBA" id="ARBA00009687"/>
    </source>
</evidence>
<dbReference type="EMBL" id="JARBDR010000923">
    <property type="protein sequence ID" value="KAJ8298475.1"/>
    <property type="molecule type" value="Genomic_DNA"/>
</dbReference>
<dbReference type="SMART" id="SM00487">
    <property type="entry name" value="DEXDc"/>
    <property type="match status" value="1"/>
</dbReference>
<evidence type="ECO:0000256" key="4">
    <source>
        <dbReference type="ARBA" id="ARBA00023242"/>
    </source>
</evidence>
<dbReference type="SUPFAM" id="SSF101224">
    <property type="entry name" value="HAND domain of the nucleosome remodeling ATPase ISWI"/>
    <property type="match status" value="1"/>
</dbReference>
<dbReference type="PROSITE" id="PS51293">
    <property type="entry name" value="SANT"/>
    <property type="match status" value="1"/>
</dbReference>
<sequence>MSHSESEDESLNDEPMDQAPIPGPSVLLKSPPKGKNGDAQGKEEEDGDDEEDYDAKIESDRGNRFEFLLKQTELFAHFMQTGAGQNASGKTPTSPLKMKPGRPKVKKVDEKAKLAAVGDHRHRRTEQEEDEELLSDAKKSSSVLLRFEKSPSYIKTGEMRDYQIRGLNWMISLYEHGINGILADEMGLGKTLQTISLLGYMKHYRHQAGPHLVIVPKSTLANWTTEFKRWCPTLRAVCLIGNQEQRVAFIRDVMMPGEWDVCITSYEMCIREKSVFKKFNWRYLVIDEAHRIKNEKSKLSEIVREFKSTNRLLLTGTPLQNNLHELWALLNFLLPDVFNSSDDFDSWFNTNECLGDTQLVTRLHEVLRPFLLRRIKSDVEKKLLPKKETKIFLGLSKMQREWYTKILMKDIDIVNGAGKTDKMRLLNILMQLRKCCNHPYLFDGAEPGPPYTTDQHLVDNCGKMVILDKLLPKLKEQGSRVLVFSQMTRMLDILEDYMGWRGYEYCRLDGQTPHEDRTLMINDFNMPGSTKFLFMLSTRAGGLGINLATADVVIIFDSDWNPQVDLQAMTEEIKSKMDSLGEGNLRAFTMDTAEGGSVYQFEGEDYRAKQKGGIGMWIEPPKRERKANYAVDAYFREALRVNEPKAPKVPRNTDLGSDAERVRKEEQEKIDEAESLTEEEVAEKEDLLTQGFTNWSKRDFNQFIKANEKYGRDDLESISRDVEGKTPEEVMEYSAVFWDRCNELTDIEKIMAQIERGEAKIQRRISIKKALDAKMCRYRAPFHQLRIQYGTNKGKNYTEEEDRFLICMLHKLGFDKENVYDELRTSVRQAPQFRFDWFIKSRTAMELQRRCNTLITLIERENLELEEREKAERKKKGPKSGTPKGQKRKADAALDSRGRPKKKK</sequence>
<dbReference type="CDD" id="cd18793">
    <property type="entry name" value="SF2_C_SNF"/>
    <property type="match status" value="1"/>
</dbReference>
<dbReference type="PANTHER" id="PTHR45623">
    <property type="entry name" value="CHROMODOMAIN-HELICASE-DNA-BINDING PROTEIN 3-RELATED-RELATED"/>
    <property type="match status" value="1"/>
</dbReference>
<dbReference type="Gene3D" id="3.40.50.10810">
    <property type="entry name" value="Tandem AAA-ATPase domain"/>
    <property type="match status" value="1"/>
</dbReference>
<dbReference type="InterPro" id="IPR038718">
    <property type="entry name" value="SNF2-like_sf"/>
</dbReference>
<feature type="domain" description="Helicase C-terminal" evidence="7">
    <location>
        <begin position="466"/>
        <end position="622"/>
    </location>
</feature>
<feature type="compositionally biased region" description="Basic and acidic residues" evidence="5">
    <location>
        <begin position="888"/>
        <end position="898"/>
    </location>
</feature>
<proteinExistence type="inferred from homology"/>
<evidence type="ECO:0000259" key="8">
    <source>
        <dbReference type="PROSITE" id="PS51293"/>
    </source>
</evidence>
<dbReference type="Gene3D" id="1.10.10.60">
    <property type="entry name" value="Homeodomain-like"/>
    <property type="match status" value="2"/>
</dbReference>
<reference evidence="9 10" key="1">
    <citation type="submission" date="2022-12" db="EMBL/GenBank/DDBJ databases">
        <title>Chromosome-level genome of Tegillarca granosa.</title>
        <authorList>
            <person name="Kim J."/>
        </authorList>
    </citation>
    <scope>NUCLEOTIDE SEQUENCE [LARGE SCALE GENOMIC DNA]</scope>
    <source>
        <strain evidence="9">Teg-2019</strain>
        <tissue evidence="9">Adductor muscle</tissue>
    </source>
</reference>
<dbReference type="SUPFAM" id="SSF52540">
    <property type="entry name" value="P-loop containing nucleoside triphosphate hydrolases"/>
    <property type="match status" value="2"/>
</dbReference>
<comment type="similarity">
    <text evidence="2">Belongs to the SNF2/RAD54 helicase family. ISWI subfamily.</text>
</comment>
<dbReference type="Proteomes" id="UP001217089">
    <property type="component" value="Unassembled WGS sequence"/>
</dbReference>
<evidence type="ECO:0000259" key="6">
    <source>
        <dbReference type="PROSITE" id="PS51192"/>
    </source>
</evidence>
<dbReference type="SUPFAM" id="SSF46689">
    <property type="entry name" value="Homeodomain-like"/>
    <property type="match status" value="2"/>
</dbReference>
<dbReference type="InterPro" id="IPR015195">
    <property type="entry name" value="SLIDE"/>
</dbReference>
<dbReference type="InterPro" id="IPR036306">
    <property type="entry name" value="ISWI_HAND-dom_sf"/>
</dbReference>
<dbReference type="InterPro" id="IPR000330">
    <property type="entry name" value="SNF2_N"/>
</dbReference>
<dbReference type="InterPro" id="IPR001650">
    <property type="entry name" value="Helicase_C-like"/>
</dbReference>
<dbReference type="Pfam" id="PF00176">
    <property type="entry name" value="SNF2-rel_dom"/>
    <property type="match status" value="1"/>
</dbReference>
<feature type="region of interest" description="Disordered" evidence="5">
    <location>
        <begin position="1"/>
        <end position="61"/>
    </location>
</feature>
<dbReference type="InterPro" id="IPR001005">
    <property type="entry name" value="SANT/Myb"/>
</dbReference>
<comment type="subcellular location">
    <subcellularLocation>
        <location evidence="1">Nucleus</location>
    </subcellularLocation>
</comment>
<evidence type="ECO:0000256" key="5">
    <source>
        <dbReference type="SAM" id="MobiDB-lite"/>
    </source>
</evidence>
<accession>A0ABQ9DZY4</accession>
<dbReference type="SMART" id="SM00490">
    <property type="entry name" value="HELICc"/>
    <property type="match status" value="1"/>
</dbReference>
<evidence type="ECO:0000256" key="1">
    <source>
        <dbReference type="ARBA" id="ARBA00004123"/>
    </source>
</evidence>
<keyword evidence="3" id="KW-0378">Hydrolase</keyword>
<feature type="region of interest" description="Disordered" evidence="5">
    <location>
        <begin position="645"/>
        <end position="678"/>
    </location>
</feature>
<keyword evidence="10" id="KW-1185">Reference proteome</keyword>
<comment type="caution">
    <text evidence="9">The sequence shown here is derived from an EMBL/GenBank/DDBJ whole genome shotgun (WGS) entry which is preliminary data.</text>
</comment>
<dbReference type="Pfam" id="PF00271">
    <property type="entry name" value="Helicase_C"/>
    <property type="match status" value="1"/>
</dbReference>
<feature type="domain" description="Helicase ATP-binding" evidence="6">
    <location>
        <begin position="171"/>
        <end position="336"/>
    </location>
</feature>
<dbReference type="PROSITE" id="PS51192">
    <property type="entry name" value="HELICASE_ATP_BIND_1"/>
    <property type="match status" value="1"/>
</dbReference>
<gene>
    <name evidence="9" type="ORF">KUTeg_025006</name>
</gene>
<feature type="region of interest" description="Disordered" evidence="5">
    <location>
        <begin position="866"/>
        <end position="904"/>
    </location>
</feature>
<dbReference type="CDD" id="cd17997">
    <property type="entry name" value="DEXHc_SMARCA1_SMARCA5"/>
    <property type="match status" value="1"/>
</dbReference>
<dbReference type="InterPro" id="IPR014001">
    <property type="entry name" value="Helicase_ATP-bd"/>
</dbReference>
<dbReference type="Gene3D" id="1.10.1040.30">
    <property type="entry name" value="ISWI, HAND domain"/>
    <property type="match status" value="1"/>
</dbReference>
<feature type="domain" description="SANT" evidence="8">
    <location>
        <begin position="690"/>
        <end position="742"/>
    </location>
</feature>
<dbReference type="SMART" id="SM00717">
    <property type="entry name" value="SANT"/>
    <property type="match status" value="2"/>
</dbReference>
<dbReference type="InterPro" id="IPR017884">
    <property type="entry name" value="SANT_dom"/>
</dbReference>
<evidence type="ECO:0000259" key="7">
    <source>
        <dbReference type="PROSITE" id="PS51194"/>
    </source>
</evidence>
<feature type="compositionally biased region" description="Basic and acidic residues" evidence="5">
    <location>
        <begin position="658"/>
        <end position="672"/>
    </location>
</feature>
<feature type="compositionally biased region" description="Acidic residues" evidence="5">
    <location>
        <begin position="1"/>
        <end position="16"/>
    </location>
</feature>
<dbReference type="InterPro" id="IPR044754">
    <property type="entry name" value="Isw1/2_DEXHc"/>
</dbReference>
<dbReference type="Gene3D" id="1.20.5.1190">
    <property type="entry name" value="iswi atpase"/>
    <property type="match status" value="1"/>
</dbReference>
<dbReference type="PROSITE" id="PS51194">
    <property type="entry name" value="HELICASE_CTER"/>
    <property type="match status" value="1"/>
</dbReference>
<dbReference type="InterPro" id="IPR049730">
    <property type="entry name" value="SNF2/RAD54-like_C"/>
</dbReference>
<evidence type="ECO:0000313" key="10">
    <source>
        <dbReference type="Proteomes" id="UP001217089"/>
    </source>
</evidence>
<feature type="compositionally biased region" description="Polar residues" evidence="5">
    <location>
        <begin position="83"/>
        <end position="94"/>
    </location>
</feature>